<keyword evidence="3" id="KW-1185">Reference proteome</keyword>
<evidence type="ECO:0000256" key="1">
    <source>
        <dbReference type="ARBA" id="ARBA00022896"/>
    </source>
</evidence>
<proteinExistence type="predicted"/>
<dbReference type="EMBL" id="PKMF04000077">
    <property type="protein sequence ID" value="KAK7852333.1"/>
    <property type="molecule type" value="Genomic_DNA"/>
</dbReference>
<organism evidence="2 3">
    <name type="scientific">Quercus suber</name>
    <name type="common">Cork oak</name>
    <dbReference type="NCBI Taxonomy" id="58331"/>
    <lineage>
        <taxon>Eukaryota</taxon>
        <taxon>Viridiplantae</taxon>
        <taxon>Streptophyta</taxon>
        <taxon>Embryophyta</taxon>
        <taxon>Tracheophyta</taxon>
        <taxon>Spermatophyta</taxon>
        <taxon>Magnoliopsida</taxon>
        <taxon>eudicotyledons</taxon>
        <taxon>Gunneridae</taxon>
        <taxon>Pentapetalae</taxon>
        <taxon>rosids</taxon>
        <taxon>fabids</taxon>
        <taxon>Fagales</taxon>
        <taxon>Fagaceae</taxon>
        <taxon>Quercus</taxon>
    </lineage>
</organism>
<dbReference type="Pfam" id="PF25238">
    <property type="entry name" value="OGFOD2-like"/>
    <property type="match status" value="1"/>
</dbReference>
<protein>
    <submittedName>
        <fullName evidence="2">Pkhd-type hydroxylase</fullName>
    </submittedName>
</protein>
<sequence length="159" mass="18111">MAEPSPGIYTFEMLQPRFCELLLFEVENFERWVHEKKFRIMRPNTMNRYGAVLDDFGFETMLEKLMEGFICPISRVFFPEVGGSTLDSHHGFVVEYGVNRDVELGCLQLKLNSSSVTVKAPTCATLTTVQAEPFHINCCSYSPSTHISSETIVWKDVSK</sequence>
<dbReference type="GO" id="GO:0031418">
    <property type="term" value="F:L-ascorbic acid binding"/>
    <property type="evidence" value="ECO:0007669"/>
    <property type="project" value="UniProtKB-KW"/>
</dbReference>
<dbReference type="PANTHER" id="PTHR24014:SF4">
    <property type="entry name" value="2-OXOGLUTARATE AND IRON-DEPENDENT OXYGENASE DOMAIN-CONTAINING PROTEIN 2"/>
    <property type="match status" value="1"/>
</dbReference>
<reference evidence="2 3" key="1">
    <citation type="journal article" date="2018" name="Sci. Data">
        <title>The draft genome sequence of cork oak.</title>
        <authorList>
            <person name="Ramos A.M."/>
            <person name="Usie A."/>
            <person name="Barbosa P."/>
            <person name="Barros P.M."/>
            <person name="Capote T."/>
            <person name="Chaves I."/>
            <person name="Simoes F."/>
            <person name="Abreu I."/>
            <person name="Carrasquinho I."/>
            <person name="Faro C."/>
            <person name="Guimaraes J.B."/>
            <person name="Mendonca D."/>
            <person name="Nobrega F."/>
            <person name="Rodrigues L."/>
            <person name="Saibo N.J.M."/>
            <person name="Varela M.C."/>
            <person name="Egas C."/>
            <person name="Matos J."/>
            <person name="Miguel C.M."/>
            <person name="Oliveira M.M."/>
            <person name="Ricardo C.P."/>
            <person name="Goncalves S."/>
        </authorList>
    </citation>
    <scope>NUCLEOTIDE SEQUENCE [LARGE SCALE GENOMIC DNA]</scope>
    <source>
        <strain evidence="3">cv. HL8</strain>
    </source>
</reference>
<dbReference type="AlphaFoldDB" id="A0AAW0LL03"/>
<accession>A0AAW0LL03</accession>
<name>A0AAW0LL03_QUESU</name>
<dbReference type="Proteomes" id="UP000237347">
    <property type="component" value="Unassembled WGS sequence"/>
</dbReference>
<dbReference type="PANTHER" id="PTHR24014">
    <property type="entry name" value="2-OXOGLUTARATE AND IRON-DEPENDENT OXYGENASE DOMAIN-CONTAINING PROTEIN 2"/>
    <property type="match status" value="1"/>
</dbReference>
<keyword evidence="1" id="KW-0847">Vitamin C</keyword>
<gene>
    <name evidence="2" type="ORF">CFP56_039367</name>
</gene>
<evidence type="ECO:0000313" key="3">
    <source>
        <dbReference type="Proteomes" id="UP000237347"/>
    </source>
</evidence>
<evidence type="ECO:0000313" key="2">
    <source>
        <dbReference type="EMBL" id="KAK7852333.1"/>
    </source>
</evidence>
<comment type="caution">
    <text evidence="2">The sequence shown here is derived from an EMBL/GenBank/DDBJ whole genome shotgun (WGS) entry which is preliminary data.</text>
</comment>